<dbReference type="Proteomes" id="UP000284123">
    <property type="component" value="Unassembled WGS sequence"/>
</dbReference>
<sequence length="217" mass="25310">MDWTKTRSHVQNSDLEKVDYLISIDETGIPSLKNIENNSPDHVRWFTISGCIFNKDDINGVADSIVALKNKYWSEGLYHNHRIYLHSRDIRRHYGPFHLENSTYVKFRHDLDLTIQESPMYICSATINKLEHIHQYLYPLPAYQLALEFMLERIAIFLAKKKSSAIIMLECRGWREDNELLGQMVSLLHSGTSYMKPSDLECIKGVYFEHKLTEDGA</sequence>
<gene>
    <name evidence="1" type="ORF">FAM6012_00271</name>
</gene>
<name>A0A8B3H224_LACPA</name>
<accession>A0A8B3H224</accession>
<evidence type="ECO:0000313" key="1">
    <source>
        <dbReference type="EMBL" id="RNE33541.1"/>
    </source>
</evidence>
<proteinExistence type="predicted"/>
<evidence type="ECO:0000313" key="2">
    <source>
        <dbReference type="Proteomes" id="UP000284123"/>
    </source>
</evidence>
<reference evidence="1 2" key="1">
    <citation type="journal article" date="2018" name="Front. Microbiol.">
        <title>Conversion of Methionine to Cysteine in Lactobacillus paracasei Depends on the Highly Mobile cysK-ctl-cysE Gene Cluster.</title>
        <authorList>
            <person name="Wuthrich D."/>
            <person name="Irmler S."/>
            <person name="Berthoud H."/>
            <person name="Guggenbuhl B."/>
            <person name="Eugster E."/>
            <person name="Bruggmann R."/>
        </authorList>
    </citation>
    <scope>NUCLEOTIDE SEQUENCE [LARGE SCALE GENOMIC DNA]</scope>
    <source>
        <strain evidence="1 2">FAM6012</strain>
    </source>
</reference>
<comment type="caution">
    <text evidence="1">The sequence shown here is derived from an EMBL/GenBank/DDBJ whole genome shotgun (WGS) entry which is preliminary data.</text>
</comment>
<organism evidence="1 2">
    <name type="scientific">Lacticaseibacillus paracasei</name>
    <name type="common">Lactobacillus paracasei</name>
    <dbReference type="NCBI Taxonomy" id="1597"/>
    <lineage>
        <taxon>Bacteria</taxon>
        <taxon>Bacillati</taxon>
        <taxon>Bacillota</taxon>
        <taxon>Bacilli</taxon>
        <taxon>Lactobacillales</taxon>
        <taxon>Lactobacillaceae</taxon>
        <taxon>Lacticaseibacillus</taxon>
    </lineage>
</organism>
<dbReference type="EMBL" id="LKGI01000025">
    <property type="protein sequence ID" value="RNE33541.1"/>
    <property type="molecule type" value="Genomic_DNA"/>
</dbReference>
<evidence type="ECO:0008006" key="3">
    <source>
        <dbReference type="Google" id="ProtNLM"/>
    </source>
</evidence>
<protein>
    <recommendedName>
        <fullName evidence="3">DUF3800 domain-containing protein</fullName>
    </recommendedName>
</protein>
<dbReference type="RefSeq" id="WP_123019353.1">
    <property type="nucleotide sequence ID" value="NZ_LKGI01000025.1"/>
</dbReference>
<dbReference type="AlphaFoldDB" id="A0A8B3H224"/>